<keyword evidence="3" id="KW-1185">Reference proteome</keyword>
<evidence type="ECO:0000313" key="3">
    <source>
        <dbReference type="Proteomes" id="UP001222800"/>
    </source>
</evidence>
<feature type="domain" description="DUF3786" evidence="1">
    <location>
        <begin position="21"/>
        <end position="195"/>
    </location>
</feature>
<evidence type="ECO:0000313" key="2">
    <source>
        <dbReference type="EMBL" id="WFD12270.1"/>
    </source>
</evidence>
<dbReference type="Proteomes" id="UP001222800">
    <property type="component" value="Chromosome"/>
</dbReference>
<dbReference type="RefSeq" id="WP_277734592.1">
    <property type="nucleotide sequence ID" value="NZ_CP120733.1"/>
</dbReference>
<dbReference type="InterPro" id="IPR024264">
    <property type="entry name" value="DUF3786"/>
</dbReference>
<reference evidence="2 3" key="1">
    <citation type="submission" date="2023-03" db="EMBL/GenBank/DDBJ databases">
        <title>Complete genome sequence of Tepidibacter sp. SWIR-1, isolated from a deep-sea hydrothermal vent.</title>
        <authorList>
            <person name="Li X."/>
        </authorList>
    </citation>
    <scope>NUCLEOTIDE SEQUENCE [LARGE SCALE GENOMIC DNA]</scope>
    <source>
        <strain evidence="2 3">SWIR-1</strain>
    </source>
</reference>
<dbReference type="EMBL" id="CP120733">
    <property type="protein sequence ID" value="WFD12270.1"/>
    <property type="molecule type" value="Genomic_DNA"/>
</dbReference>
<organism evidence="2 3">
    <name type="scientific">Tepidibacter hydrothermalis</name>
    <dbReference type="NCBI Taxonomy" id="3036126"/>
    <lineage>
        <taxon>Bacteria</taxon>
        <taxon>Bacillati</taxon>
        <taxon>Bacillota</taxon>
        <taxon>Clostridia</taxon>
        <taxon>Peptostreptococcales</taxon>
        <taxon>Peptostreptococcaceae</taxon>
        <taxon>Tepidibacter</taxon>
    </lineage>
</organism>
<proteinExistence type="predicted"/>
<evidence type="ECO:0000259" key="1">
    <source>
        <dbReference type="Pfam" id="PF12654"/>
    </source>
</evidence>
<accession>A0ABY8ELD1</accession>
<name>A0ABY8ELD1_9FIRM</name>
<dbReference type="Pfam" id="PF12654">
    <property type="entry name" value="DUF3786"/>
    <property type="match status" value="1"/>
</dbReference>
<gene>
    <name evidence="2" type="ORF">P4S50_09335</name>
</gene>
<sequence>MDDRQGRVPYEYIRDIFQKTDPNKMSKFTGNEYDKDNSEFTLKIINKNYKVKYPSADIYNENGEKVNSYIVKIMVLRYLVNGQGISQTHKDITFKDINGGHVYYKNFYNRTILRLANIYGNNLNQFEKDFENIECEKTNTGDLAYRFEFLKNVFFTFIIWEADEEFNPSANVLFDSNIEYYFNAEDLAVVVDIAITFIKNKGKLPLDLGMYK</sequence>
<protein>
    <submittedName>
        <fullName evidence="2">DUF3786 domain-containing protein</fullName>
    </submittedName>
</protein>